<name>A0ACA9S184_9GLOM</name>
<gene>
    <name evidence="1" type="ORF">RPERSI_LOCUS25660</name>
</gene>
<dbReference type="EMBL" id="CAJVQC010085361">
    <property type="protein sequence ID" value="CAG8821790.1"/>
    <property type="molecule type" value="Genomic_DNA"/>
</dbReference>
<proteinExistence type="predicted"/>
<reference evidence="1" key="1">
    <citation type="submission" date="2021-06" db="EMBL/GenBank/DDBJ databases">
        <authorList>
            <person name="Kallberg Y."/>
            <person name="Tangrot J."/>
            <person name="Rosling A."/>
        </authorList>
    </citation>
    <scope>NUCLEOTIDE SEQUENCE</scope>
    <source>
        <strain evidence="1">MA461A</strain>
    </source>
</reference>
<sequence>MVVSKGRLGFGLFSFETTDDSKEMDIQLKMEQEKTKLRELELNNEKAINEKNQETLLAIEKIRAEAKKANQESNPQIKKEKKEEIQKDWQEVKRMIEENNKQIVESIGEKTSKLEEQQVQIAADLKDARQKGDKRAEQIALKAMAEVNKKLGLVKGVATNLVNGKDIDELAQTTDQPWYQKIVWSSPKN</sequence>
<protein>
    <submittedName>
        <fullName evidence="1">25071_t:CDS:1</fullName>
    </submittedName>
</protein>
<dbReference type="Proteomes" id="UP000789920">
    <property type="component" value="Unassembled WGS sequence"/>
</dbReference>
<comment type="caution">
    <text evidence="1">The sequence shown here is derived from an EMBL/GenBank/DDBJ whole genome shotgun (WGS) entry which is preliminary data.</text>
</comment>
<organism evidence="1 2">
    <name type="scientific">Racocetra persica</name>
    <dbReference type="NCBI Taxonomy" id="160502"/>
    <lineage>
        <taxon>Eukaryota</taxon>
        <taxon>Fungi</taxon>
        <taxon>Fungi incertae sedis</taxon>
        <taxon>Mucoromycota</taxon>
        <taxon>Glomeromycotina</taxon>
        <taxon>Glomeromycetes</taxon>
        <taxon>Diversisporales</taxon>
        <taxon>Gigasporaceae</taxon>
        <taxon>Racocetra</taxon>
    </lineage>
</organism>
<evidence type="ECO:0000313" key="1">
    <source>
        <dbReference type="EMBL" id="CAG8821790.1"/>
    </source>
</evidence>
<keyword evidence="2" id="KW-1185">Reference proteome</keyword>
<evidence type="ECO:0000313" key="2">
    <source>
        <dbReference type="Proteomes" id="UP000789920"/>
    </source>
</evidence>
<accession>A0ACA9S184</accession>